<gene>
    <name evidence="12" type="ORF">JZ751_022403</name>
</gene>
<evidence type="ECO:0000256" key="1">
    <source>
        <dbReference type="ARBA" id="ARBA00004123"/>
    </source>
</evidence>
<dbReference type="CDD" id="cd20023">
    <property type="entry name" value="FH_FOXJ1"/>
    <property type="match status" value="1"/>
</dbReference>
<evidence type="ECO:0000256" key="5">
    <source>
        <dbReference type="ARBA" id="ARBA00023159"/>
    </source>
</evidence>
<name>A0A8T2MU08_9TELE</name>
<feature type="domain" description="Fork-head" evidence="11">
    <location>
        <begin position="138"/>
        <end position="280"/>
    </location>
</feature>
<dbReference type="GO" id="GO:0000981">
    <property type="term" value="F:DNA-binding transcription factor activity, RNA polymerase II-specific"/>
    <property type="evidence" value="ECO:0007669"/>
    <property type="project" value="TreeGrafter"/>
</dbReference>
<keyword evidence="7 9" id="KW-0539">Nucleus</keyword>
<dbReference type="PROSITE" id="PS50039">
    <property type="entry name" value="FORK_HEAD_3"/>
    <property type="match status" value="1"/>
</dbReference>
<dbReference type="PANTHER" id="PTHR46805:SF3">
    <property type="entry name" value="FORKHEAD BOX PROTEIN J1-B"/>
    <property type="match status" value="1"/>
</dbReference>
<keyword evidence="6" id="KW-0804">Transcription</keyword>
<evidence type="ECO:0000313" key="13">
    <source>
        <dbReference type="Proteomes" id="UP000824540"/>
    </source>
</evidence>
<reference evidence="12" key="1">
    <citation type="thesis" date="2021" institute="BYU ScholarsArchive" country="Provo, UT, USA">
        <title>Applications of and Algorithms for Genome Assembly and Genomic Analyses with an Emphasis on Marine Teleosts.</title>
        <authorList>
            <person name="Pickett B.D."/>
        </authorList>
    </citation>
    <scope>NUCLEOTIDE SEQUENCE</scope>
    <source>
        <strain evidence="12">HI-2016</strain>
    </source>
</reference>
<dbReference type="InterPro" id="IPR018122">
    <property type="entry name" value="TF_fork_head_CS_1"/>
</dbReference>
<evidence type="ECO:0000256" key="9">
    <source>
        <dbReference type="PROSITE-ProRule" id="PRU00089"/>
    </source>
</evidence>
<feature type="region of interest" description="Disordered" evidence="10">
    <location>
        <begin position="51"/>
        <end position="91"/>
    </location>
</feature>
<comment type="similarity">
    <text evidence="8">Belongs to the FOXJ1 family.</text>
</comment>
<dbReference type="PROSITE" id="PS00657">
    <property type="entry name" value="FORK_HEAD_1"/>
    <property type="match status" value="1"/>
</dbReference>
<evidence type="ECO:0000256" key="3">
    <source>
        <dbReference type="ARBA" id="ARBA00023015"/>
    </source>
</evidence>
<dbReference type="Pfam" id="PF00250">
    <property type="entry name" value="Forkhead"/>
    <property type="match status" value="2"/>
</dbReference>
<keyword evidence="4 9" id="KW-0238">DNA-binding</keyword>
<evidence type="ECO:0000259" key="11">
    <source>
        <dbReference type="PROSITE" id="PS50039"/>
    </source>
</evidence>
<sequence length="475" mass="51362">MTSPEISIKFKEQRPSLDPDGAGVAGLGDFDDSLTSLQWLQDFSILTANLEKHPGSDGHSQRLPLPVAPPDTNPPSSPPTGDTAGSGVPQNLRDMITSSASANTGRGRDGYSYLLAHPHGHATRPPQEVDYRTNHQVKPPYSYATLICMAMRASRKTKLTLSAIYAWITENFCYYRRAEPSWQVSDELHSIRESDRTPAGILTATAAMLRQRSVCGALLTRDCSNSSLSLQNSIRHNLSLNKCFVKVPRTKEEPGKGGFWQIDPQYADMFVDGIFKRRRASSVPHALVMKGHHGKARPPHVLKRRHSSRERWVGALPGTGSLLTPEPTVGMASGGALDWTPGLEDGAIDRHAGSNFEDLDVNIALSSLGCELDGSLPGCPLVSGGRWCSDVSGIGVGGAELACGFAEAESDLLQAQQGGAQPHPPPHPLQYEELVSPFSQLQTHPWVESREGFNPTPLACVAEPTLSCYEGFLSD</sequence>
<dbReference type="Gene3D" id="1.10.10.10">
    <property type="entry name" value="Winged helix-like DNA-binding domain superfamily/Winged helix DNA-binding domain"/>
    <property type="match status" value="1"/>
</dbReference>
<dbReference type="GO" id="GO:0005634">
    <property type="term" value="C:nucleus"/>
    <property type="evidence" value="ECO:0007669"/>
    <property type="project" value="UniProtKB-SubCell"/>
</dbReference>
<evidence type="ECO:0000256" key="4">
    <source>
        <dbReference type="ARBA" id="ARBA00023125"/>
    </source>
</evidence>
<feature type="DNA-binding region" description="Fork-head" evidence="9">
    <location>
        <begin position="138"/>
        <end position="280"/>
    </location>
</feature>
<keyword evidence="13" id="KW-1185">Reference proteome</keyword>
<accession>A0A8T2MU08</accession>
<keyword evidence="3" id="KW-0805">Transcription regulation</keyword>
<dbReference type="InterPro" id="IPR047512">
    <property type="entry name" value="FH_FOXJ1"/>
</dbReference>
<dbReference type="InterPro" id="IPR036388">
    <property type="entry name" value="WH-like_DNA-bd_sf"/>
</dbReference>
<keyword evidence="2" id="KW-0970">Cilium biogenesis/degradation</keyword>
<dbReference type="GO" id="GO:0030030">
    <property type="term" value="P:cell projection organization"/>
    <property type="evidence" value="ECO:0007669"/>
    <property type="project" value="UniProtKB-KW"/>
</dbReference>
<evidence type="ECO:0000256" key="2">
    <source>
        <dbReference type="ARBA" id="ARBA00022794"/>
    </source>
</evidence>
<feature type="region of interest" description="Disordered" evidence="10">
    <location>
        <begin position="1"/>
        <end position="30"/>
    </location>
</feature>
<dbReference type="OrthoDB" id="5954824at2759"/>
<feature type="non-terminal residue" evidence="12">
    <location>
        <position position="475"/>
    </location>
</feature>
<dbReference type="SUPFAM" id="SSF46785">
    <property type="entry name" value="Winged helix' DNA-binding domain"/>
    <property type="match status" value="2"/>
</dbReference>
<comment type="subcellular location">
    <subcellularLocation>
        <location evidence="1 9">Nucleus</location>
    </subcellularLocation>
</comment>
<dbReference type="PANTHER" id="PTHR46805">
    <property type="entry name" value="FORKHEAD BOX PROTEIN J1"/>
    <property type="match status" value="1"/>
</dbReference>
<feature type="compositionally biased region" description="Basic and acidic residues" evidence="10">
    <location>
        <begin position="8"/>
        <end position="17"/>
    </location>
</feature>
<feature type="compositionally biased region" description="Pro residues" evidence="10">
    <location>
        <begin position="66"/>
        <end position="78"/>
    </location>
</feature>
<dbReference type="PRINTS" id="PR00053">
    <property type="entry name" value="FORKHEAD"/>
</dbReference>
<evidence type="ECO:0000256" key="7">
    <source>
        <dbReference type="ARBA" id="ARBA00023242"/>
    </source>
</evidence>
<evidence type="ECO:0000313" key="12">
    <source>
        <dbReference type="EMBL" id="KAG9330700.1"/>
    </source>
</evidence>
<evidence type="ECO:0000256" key="10">
    <source>
        <dbReference type="SAM" id="MobiDB-lite"/>
    </source>
</evidence>
<organism evidence="12 13">
    <name type="scientific">Albula glossodonta</name>
    <name type="common">roundjaw bonefish</name>
    <dbReference type="NCBI Taxonomy" id="121402"/>
    <lineage>
        <taxon>Eukaryota</taxon>
        <taxon>Metazoa</taxon>
        <taxon>Chordata</taxon>
        <taxon>Craniata</taxon>
        <taxon>Vertebrata</taxon>
        <taxon>Euteleostomi</taxon>
        <taxon>Actinopterygii</taxon>
        <taxon>Neopterygii</taxon>
        <taxon>Teleostei</taxon>
        <taxon>Albuliformes</taxon>
        <taxon>Albulidae</taxon>
        <taxon>Albula</taxon>
    </lineage>
</organism>
<dbReference type="InterPro" id="IPR047513">
    <property type="entry name" value="FOXJ1"/>
</dbReference>
<dbReference type="SMART" id="SM00339">
    <property type="entry name" value="FH"/>
    <property type="match status" value="1"/>
</dbReference>
<keyword evidence="5" id="KW-0010">Activator</keyword>
<dbReference type="AlphaFoldDB" id="A0A8T2MU08"/>
<dbReference type="InterPro" id="IPR001766">
    <property type="entry name" value="Fork_head_dom"/>
</dbReference>
<dbReference type="Proteomes" id="UP000824540">
    <property type="component" value="Unassembled WGS sequence"/>
</dbReference>
<proteinExistence type="inferred from homology"/>
<protein>
    <recommendedName>
        <fullName evidence="11">Fork-head domain-containing protein</fullName>
    </recommendedName>
</protein>
<comment type="caution">
    <text evidence="12">The sequence shown here is derived from an EMBL/GenBank/DDBJ whole genome shotgun (WGS) entry which is preliminary data.</text>
</comment>
<dbReference type="EMBL" id="JAFBMS010000486">
    <property type="protein sequence ID" value="KAG9330700.1"/>
    <property type="molecule type" value="Genomic_DNA"/>
</dbReference>
<dbReference type="InterPro" id="IPR036390">
    <property type="entry name" value="WH_DNA-bd_sf"/>
</dbReference>
<evidence type="ECO:0000256" key="6">
    <source>
        <dbReference type="ARBA" id="ARBA00023163"/>
    </source>
</evidence>
<dbReference type="GO" id="GO:0000978">
    <property type="term" value="F:RNA polymerase II cis-regulatory region sequence-specific DNA binding"/>
    <property type="evidence" value="ECO:0007669"/>
    <property type="project" value="TreeGrafter"/>
</dbReference>
<feature type="compositionally biased region" description="Basic and acidic residues" evidence="10">
    <location>
        <begin position="51"/>
        <end position="60"/>
    </location>
</feature>
<evidence type="ECO:0000256" key="8">
    <source>
        <dbReference type="ARBA" id="ARBA00034770"/>
    </source>
</evidence>